<accession>A0A366ED47</accession>
<dbReference type="Gene3D" id="3.90.180.10">
    <property type="entry name" value="Medium-chain alcohol dehydrogenases, catalytic domain"/>
    <property type="match status" value="1"/>
</dbReference>
<dbReference type="Pfam" id="PF13602">
    <property type="entry name" value="ADH_zinc_N_2"/>
    <property type="match status" value="1"/>
</dbReference>
<dbReference type="InterPro" id="IPR002364">
    <property type="entry name" value="Quin_OxRdtase/zeta-crystal_CS"/>
</dbReference>
<dbReference type="Pfam" id="PF08240">
    <property type="entry name" value="ADH_N"/>
    <property type="match status" value="1"/>
</dbReference>
<dbReference type="GO" id="GO:0016491">
    <property type="term" value="F:oxidoreductase activity"/>
    <property type="evidence" value="ECO:0007669"/>
    <property type="project" value="UniProtKB-KW"/>
</dbReference>
<dbReference type="Proteomes" id="UP000252254">
    <property type="component" value="Unassembled WGS sequence"/>
</dbReference>
<dbReference type="OrthoDB" id="9792162at2"/>
<feature type="domain" description="Enoyl reductase (ER)" evidence="2">
    <location>
        <begin position="10"/>
        <end position="308"/>
    </location>
</feature>
<protein>
    <submittedName>
        <fullName evidence="3">2-desacetyl-2-hydroxyethyl bacteriochlorophyllide A dehydrogenase</fullName>
    </submittedName>
</protein>
<dbReference type="CDD" id="cd05289">
    <property type="entry name" value="MDR_like_2"/>
    <property type="match status" value="1"/>
</dbReference>
<dbReference type="PROSITE" id="PS01162">
    <property type="entry name" value="QOR_ZETA_CRYSTAL"/>
    <property type="match status" value="1"/>
</dbReference>
<organism evidence="3 4">
    <name type="scientific">Paraliobacillus ryukyuensis</name>
    <dbReference type="NCBI Taxonomy" id="200904"/>
    <lineage>
        <taxon>Bacteria</taxon>
        <taxon>Bacillati</taxon>
        <taxon>Bacillota</taxon>
        <taxon>Bacilli</taxon>
        <taxon>Bacillales</taxon>
        <taxon>Bacillaceae</taxon>
        <taxon>Paraliobacillus</taxon>
    </lineage>
</organism>
<dbReference type="InterPro" id="IPR036291">
    <property type="entry name" value="NAD(P)-bd_dom_sf"/>
</dbReference>
<evidence type="ECO:0000313" key="3">
    <source>
        <dbReference type="EMBL" id="RBP00324.1"/>
    </source>
</evidence>
<sequence>MKAVVINQYGDSNVLEEMELSKPTPDENQVLVEIYATSINPIDWKLRSGYLKDMLPLEFPIILGWDLAGKVVATGDKVENFQIGDEVFARPATNNRGTYAEYAAVDEHLLAKKPASLTFEQAASIPLAGLTAWQCLVDVTKVKAGEKVLIQAGAGGVGSLAIQIAKSIGAYVATTASADNEAYVKELGADLFIDYRKENFEDVLADYDVVIDTMGGEILNRGFTVLKPGGRIVTISGQPDQSLADKYQVEANGYWLNPDGTQLGELGELLEKGDVKPQVGHTFPFSGEGLRRAHQLSETHHAKGKIVINMK</sequence>
<dbReference type="EMBL" id="QNRI01000002">
    <property type="protein sequence ID" value="RBP00324.1"/>
    <property type="molecule type" value="Genomic_DNA"/>
</dbReference>
<evidence type="ECO:0000259" key="2">
    <source>
        <dbReference type="SMART" id="SM00829"/>
    </source>
</evidence>
<dbReference type="SMART" id="SM00829">
    <property type="entry name" value="PKS_ER"/>
    <property type="match status" value="1"/>
</dbReference>
<gene>
    <name evidence="3" type="ORF">DES48_10285</name>
</gene>
<comment type="caution">
    <text evidence="3">The sequence shown here is derived from an EMBL/GenBank/DDBJ whole genome shotgun (WGS) entry which is preliminary data.</text>
</comment>
<dbReference type="PANTHER" id="PTHR11695">
    <property type="entry name" value="ALCOHOL DEHYDROGENASE RELATED"/>
    <property type="match status" value="1"/>
</dbReference>
<dbReference type="SUPFAM" id="SSF50129">
    <property type="entry name" value="GroES-like"/>
    <property type="match status" value="1"/>
</dbReference>
<dbReference type="InterPro" id="IPR020843">
    <property type="entry name" value="ER"/>
</dbReference>
<proteinExistence type="predicted"/>
<dbReference type="AlphaFoldDB" id="A0A366ED47"/>
<dbReference type="InterPro" id="IPR013154">
    <property type="entry name" value="ADH-like_N"/>
</dbReference>
<keyword evidence="1" id="KW-0560">Oxidoreductase</keyword>
<evidence type="ECO:0000313" key="4">
    <source>
        <dbReference type="Proteomes" id="UP000252254"/>
    </source>
</evidence>
<dbReference type="PANTHER" id="PTHR11695:SF294">
    <property type="entry name" value="RETICULON-4-INTERACTING PROTEIN 1, MITOCHONDRIAL"/>
    <property type="match status" value="1"/>
</dbReference>
<dbReference type="Gene3D" id="3.40.50.720">
    <property type="entry name" value="NAD(P)-binding Rossmann-like Domain"/>
    <property type="match status" value="1"/>
</dbReference>
<dbReference type="InterPro" id="IPR050700">
    <property type="entry name" value="YIM1/Zinc_Alcohol_DH_Fams"/>
</dbReference>
<name>A0A366ED47_9BACI</name>
<dbReference type="RefSeq" id="WP_113866987.1">
    <property type="nucleotide sequence ID" value="NZ_BAABQN010000002.1"/>
</dbReference>
<dbReference type="SUPFAM" id="SSF51735">
    <property type="entry name" value="NAD(P)-binding Rossmann-fold domains"/>
    <property type="match status" value="1"/>
</dbReference>
<keyword evidence="4" id="KW-1185">Reference proteome</keyword>
<dbReference type="InterPro" id="IPR011032">
    <property type="entry name" value="GroES-like_sf"/>
</dbReference>
<reference evidence="3 4" key="1">
    <citation type="submission" date="2018-06" db="EMBL/GenBank/DDBJ databases">
        <title>Genomic Encyclopedia of Type Strains, Phase IV (KMG-IV): sequencing the most valuable type-strain genomes for metagenomic binning, comparative biology and taxonomic classification.</title>
        <authorList>
            <person name="Goeker M."/>
        </authorList>
    </citation>
    <scope>NUCLEOTIDE SEQUENCE [LARGE SCALE GENOMIC DNA]</scope>
    <source>
        <strain evidence="3 4">DSM 15140</strain>
    </source>
</reference>
<dbReference type="GO" id="GO:0008270">
    <property type="term" value="F:zinc ion binding"/>
    <property type="evidence" value="ECO:0007669"/>
    <property type="project" value="InterPro"/>
</dbReference>
<evidence type="ECO:0000256" key="1">
    <source>
        <dbReference type="ARBA" id="ARBA00023002"/>
    </source>
</evidence>
<dbReference type="STRING" id="200904.GCA_900168775_00357"/>